<dbReference type="InterPro" id="IPR001250">
    <property type="entry name" value="Man6P_Isoase-1"/>
</dbReference>
<dbReference type="CDD" id="cd07011">
    <property type="entry name" value="cupin_PMI_type_I_N"/>
    <property type="match status" value="1"/>
</dbReference>
<evidence type="ECO:0000256" key="4">
    <source>
        <dbReference type="ARBA" id="ARBA00011956"/>
    </source>
</evidence>
<dbReference type="GO" id="GO:0004476">
    <property type="term" value="F:mannose-6-phosphate isomerase activity"/>
    <property type="evidence" value="ECO:0007669"/>
    <property type="project" value="UniProtKB-EC"/>
</dbReference>
<feature type="domain" description="Phosphomannose isomerase type I catalytic" evidence="8">
    <location>
        <begin position="3"/>
        <end position="144"/>
    </location>
</feature>
<comment type="catalytic activity">
    <reaction evidence="1">
        <text>D-mannose 6-phosphate = D-fructose 6-phosphate</text>
        <dbReference type="Rhea" id="RHEA:12356"/>
        <dbReference type="ChEBI" id="CHEBI:58735"/>
        <dbReference type="ChEBI" id="CHEBI:61527"/>
        <dbReference type="EC" id="5.3.1.8"/>
    </reaction>
</comment>
<dbReference type="EC" id="5.3.1.8" evidence="4"/>
<dbReference type="EMBL" id="JBHSKN010000018">
    <property type="protein sequence ID" value="MFC5242038.1"/>
    <property type="molecule type" value="Genomic_DNA"/>
</dbReference>
<dbReference type="Gene3D" id="1.10.441.10">
    <property type="entry name" value="Phosphomannose Isomerase, domain 2"/>
    <property type="match status" value="1"/>
</dbReference>
<evidence type="ECO:0000256" key="1">
    <source>
        <dbReference type="ARBA" id="ARBA00000757"/>
    </source>
</evidence>
<keyword evidence="10" id="KW-1185">Reference proteome</keyword>
<dbReference type="SUPFAM" id="SSF51182">
    <property type="entry name" value="RmlC-like cupins"/>
    <property type="match status" value="1"/>
</dbReference>
<evidence type="ECO:0000256" key="3">
    <source>
        <dbReference type="ARBA" id="ARBA00010772"/>
    </source>
</evidence>
<evidence type="ECO:0000259" key="8">
    <source>
        <dbReference type="Pfam" id="PF20511"/>
    </source>
</evidence>
<comment type="cofactor">
    <cofactor evidence="2">
        <name>Zn(2+)</name>
        <dbReference type="ChEBI" id="CHEBI:29105"/>
    </cofactor>
</comment>
<evidence type="ECO:0000313" key="9">
    <source>
        <dbReference type="EMBL" id="MFC5242038.1"/>
    </source>
</evidence>
<protein>
    <recommendedName>
        <fullName evidence="4">mannose-6-phosphate isomerase</fullName>
        <ecNumber evidence="4">5.3.1.8</ecNumber>
    </recommendedName>
</protein>
<accession>A0ABW0DXR1</accession>
<dbReference type="Proteomes" id="UP001596035">
    <property type="component" value="Unassembled WGS sequence"/>
</dbReference>
<evidence type="ECO:0000313" key="10">
    <source>
        <dbReference type="Proteomes" id="UP001596035"/>
    </source>
</evidence>
<dbReference type="PANTHER" id="PTHR10309">
    <property type="entry name" value="MANNOSE-6-PHOSPHATE ISOMERASE"/>
    <property type="match status" value="1"/>
</dbReference>
<reference evidence="10" key="1">
    <citation type="journal article" date="2019" name="Int. J. Syst. Evol. Microbiol.">
        <title>The Global Catalogue of Microorganisms (GCM) 10K type strain sequencing project: providing services to taxonomists for standard genome sequencing and annotation.</title>
        <authorList>
            <consortium name="The Broad Institute Genomics Platform"/>
            <consortium name="The Broad Institute Genome Sequencing Center for Infectious Disease"/>
            <person name="Wu L."/>
            <person name="Ma J."/>
        </authorList>
    </citation>
    <scope>NUCLEOTIDE SEQUENCE [LARGE SCALE GENOMIC DNA]</scope>
    <source>
        <strain evidence="10">CGMCC 4.7131</strain>
    </source>
</reference>
<evidence type="ECO:0000256" key="6">
    <source>
        <dbReference type="ARBA" id="ARBA00022833"/>
    </source>
</evidence>
<dbReference type="InterPro" id="IPR046457">
    <property type="entry name" value="PMI_typeI_cat"/>
</dbReference>
<dbReference type="InterPro" id="IPR014710">
    <property type="entry name" value="RmlC-like_jellyroll"/>
</dbReference>
<organism evidence="9 10">
    <name type="scientific">Streptomyces atrovirens</name>
    <dbReference type="NCBI Taxonomy" id="285556"/>
    <lineage>
        <taxon>Bacteria</taxon>
        <taxon>Bacillati</taxon>
        <taxon>Actinomycetota</taxon>
        <taxon>Actinomycetes</taxon>
        <taxon>Kitasatosporales</taxon>
        <taxon>Streptomycetaceae</taxon>
        <taxon>Streptomyces</taxon>
    </lineage>
</organism>
<dbReference type="PROSITE" id="PS00965">
    <property type="entry name" value="PMI_I_1"/>
    <property type="match status" value="1"/>
</dbReference>
<keyword evidence="5" id="KW-0479">Metal-binding</keyword>
<dbReference type="RefSeq" id="WP_344569740.1">
    <property type="nucleotide sequence ID" value="NZ_BAAATG010000067.1"/>
</dbReference>
<comment type="similarity">
    <text evidence="3">Belongs to the mannose-6-phosphate isomerase type 1 family.</text>
</comment>
<evidence type="ECO:0000256" key="2">
    <source>
        <dbReference type="ARBA" id="ARBA00001947"/>
    </source>
</evidence>
<proteinExistence type="inferred from homology"/>
<keyword evidence="6" id="KW-0862">Zinc</keyword>
<dbReference type="PIRSF" id="PIRSF001480">
    <property type="entry name" value="Mannose-6-phosphate_isomerase"/>
    <property type="match status" value="1"/>
</dbReference>
<sequence length="383" mass="40745">MDRLDNTIRPYAWGSTTALPRLLGTEPTGEPQAEMWMGAHPGAPSRTGRGTLVEVIDADPERELGPDSVAKFGPRLPFLLKLLAAGAPLSLQVHPDLTQAKEGHADEERRGVPVTAPHRNYKDANHKPELICALTEFDGLCGFRAPLHAAELLDGLGVDSLKPYVDLLHAHPEEAALREVLTAILTADPEEMARTVTETAAACDRLGGAYAPYADIAHHYPGDPGVIAAMLLNHVRLQPGEALFLGAGVPHAYLDGLGVEIMANSDNVLRCGLTPKHVDVPELLRVVRFEAGDPGVLRPEAGPDGEEVYETPIDEFRLSRYVLPAGGAGHDLTLTTPQILLCTAGSVRAGEHELTPGTSVFVPSGEKAEVSGTGTLFRATVVA</sequence>
<keyword evidence="7 9" id="KW-0413">Isomerase</keyword>
<comment type="caution">
    <text evidence="9">The sequence shown here is derived from an EMBL/GenBank/DDBJ whole genome shotgun (WGS) entry which is preliminary data.</text>
</comment>
<dbReference type="InterPro" id="IPR016305">
    <property type="entry name" value="Mannose-6-P_Isomerase"/>
</dbReference>
<dbReference type="Gene3D" id="2.60.120.10">
    <property type="entry name" value="Jelly Rolls"/>
    <property type="match status" value="2"/>
</dbReference>
<dbReference type="Pfam" id="PF20511">
    <property type="entry name" value="PMI_typeI_cat"/>
    <property type="match status" value="1"/>
</dbReference>
<evidence type="ECO:0000256" key="7">
    <source>
        <dbReference type="ARBA" id="ARBA00023235"/>
    </source>
</evidence>
<evidence type="ECO:0000256" key="5">
    <source>
        <dbReference type="ARBA" id="ARBA00022723"/>
    </source>
</evidence>
<dbReference type="PANTHER" id="PTHR10309:SF0">
    <property type="entry name" value="MANNOSE-6-PHOSPHATE ISOMERASE"/>
    <property type="match status" value="1"/>
</dbReference>
<dbReference type="InterPro" id="IPR018050">
    <property type="entry name" value="Pmannose_isomerase-type1_CS"/>
</dbReference>
<dbReference type="InterPro" id="IPR011051">
    <property type="entry name" value="RmlC_Cupin_sf"/>
</dbReference>
<name>A0ABW0DXR1_9ACTN</name>
<dbReference type="NCBIfam" id="TIGR00218">
    <property type="entry name" value="manA"/>
    <property type="match status" value="1"/>
</dbReference>
<dbReference type="PRINTS" id="PR00714">
    <property type="entry name" value="MAN6PISMRASE"/>
</dbReference>
<gene>
    <name evidence="9" type="primary">manA</name>
    <name evidence="9" type="ORF">ACFPWV_19325</name>
</gene>